<reference evidence="2 3" key="1">
    <citation type="journal article" date="2019" name="Commun. Biol.">
        <title>The bagworm genome reveals a unique fibroin gene that provides high tensile strength.</title>
        <authorList>
            <person name="Kono N."/>
            <person name="Nakamura H."/>
            <person name="Ohtoshi R."/>
            <person name="Tomita M."/>
            <person name="Numata K."/>
            <person name="Arakawa K."/>
        </authorList>
    </citation>
    <scope>NUCLEOTIDE SEQUENCE [LARGE SCALE GENOMIC DNA]</scope>
</reference>
<evidence type="ECO:0000313" key="3">
    <source>
        <dbReference type="Proteomes" id="UP000299102"/>
    </source>
</evidence>
<dbReference type="EMBL" id="BGZK01000165">
    <property type="protein sequence ID" value="GBP24747.1"/>
    <property type="molecule type" value="Genomic_DNA"/>
</dbReference>
<comment type="caution">
    <text evidence="2">The sequence shown here is derived from an EMBL/GenBank/DDBJ whole genome shotgun (WGS) entry which is preliminary data.</text>
</comment>
<proteinExistence type="predicted"/>
<evidence type="ECO:0000256" key="1">
    <source>
        <dbReference type="SAM" id="MobiDB-lite"/>
    </source>
</evidence>
<dbReference type="AlphaFoldDB" id="A0A4C1UF52"/>
<feature type="compositionally biased region" description="Basic and acidic residues" evidence="1">
    <location>
        <begin position="9"/>
        <end position="33"/>
    </location>
</feature>
<feature type="compositionally biased region" description="Polar residues" evidence="1">
    <location>
        <begin position="35"/>
        <end position="47"/>
    </location>
</feature>
<feature type="region of interest" description="Disordered" evidence="1">
    <location>
        <begin position="1"/>
        <end position="50"/>
    </location>
</feature>
<evidence type="ECO:0000313" key="2">
    <source>
        <dbReference type="EMBL" id="GBP24747.1"/>
    </source>
</evidence>
<organism evidence="2 3">
    <name type="scientific">Eumeta variegata</name>
    <name type="common">Bagworm moth</name>
    <name type="synonym">Eumeta japonica</name>
    <dbReference type="NCBI Taxonomy" id="151549"/>
    <lineage>
        <taxon>Eukaryota</taxon>
        <taxon>Metazoa</taxon>
        <taxon>Ecdysozoa</taxon>
        <taxon>Arthropoda</taxon>
        <taxon>Hexapoda</taxon>
        <taxon>Insecta</taxon>
        <taxon>Pterygota</taxon>
        <taxon>Neoptera</taxon>
        <taxon>Endopterygota</taxon>
        <taxon>Lepidoptera</taxon>
        <taxon>Glossata</taxon>
        <taxon>Ditrysia</taxon>
        <taxon>Tineoidea</taxon>
        <taxon>Psychidae</taxon>
        <taxon>Oiketicinae</taxon>
        <taxon>Eumeta</taxon>
    </lineage>
</organism>
<sequence>MESNNALRLRADMFTEPSHQMRDPRPDERDMPNKETVTASDGENQADTIGRESEGGVCVYCTTFSSENFPAPAVRRCRPVNTRRVRHKKHPIDLFHNNTSGETVGSASLGSFINPETLVDETVCIFLSIY</sequence>
<name>A0A4C1UF52_EUMVA</name>
<accession>A0A4C1UF52</accession>
<protein>
    <submittedName>
        <fullName evidence="2">Uncharacterized protein</fullName>
    </submittedName>
</protein>
<keyword evidence="3" id="KW-1185">Reference proteome</keyword>
<dbReference type="Proteomes" id="UP000299102">
    <property type="component" value="Unassembled WGS sequence"/>
</dbReference>
<gene>
    <name evidence="2" type="ORF">EVAR_79594_1</name>
</gene>